<dbReference type="Gene3D" id="3.40.640.10">
    <property type="entry name" value="Type I PLP-dependent aspartate aminotransferase-like (Major domain)"/>
    <property type="match status" value="1"/>
</dbReference>
<dbReference type="InterPro" id="IPR015424">
    <property type="entry name" value="PyrdxlP-dep_Trfase"/>
</dbReference>
<dbReference type="Pfam" id="PF00266">
    <property type="entry name" value="Aminotran_5"/>
    <property type="match status" value="1"/>
</dbReference>
<feature type="domain" description="Aminotransferase class V" evidence="1">
    <location>
        <begin position="29"/>
        <end position="346"/>
    </location>
</feature>
<reference evidence="2 3" key="1">
    <citation type="submission" date="2018-07" db="EMBL/GenBank/DDBJ databases">
        <title>High-quality-draft genome sequence of Gaiella occulta.</title>
        <authorList>
            <person name="Severino R."/>
            <person name="Froufe H.J.C."/>
            <person name="Rainey F.A."/>
            <person name="Barroso C."/>
            <person name="Albuquerque L."/>
            <person name="Lobo-Da-Cunha A."/>
            <person name="Da Costa M.S."/>
            <person name="Egas C."/>
        </authorList>
    </citation>
    <scope>NUCLEOTIDE SEQUENCE [LARGE SCALE GENOMIC DNA]</scope>
    <source>
        <strain evidence="2 3">F2-233</strain>
    </source>
</reference>
<dbReference type="PANTHER" id="PTHR43586:SF15">
    <property type="entry name" value="BLR3095 PROTEIN"/>
    <property type="match status" value="1"/>
</dbReference>
<dbReference type="AlphaFoldDB" id="A0A7M2YWH1"/>
<dbReference type="GO" id="GO:0016829">
    <property type="term" value="F:lyase activity"/>
    <property type="evidence" value="ECO:0007669"/>
    <property type="project" value="UniProtKB-KW"/>
</dbReference>
<accession>A0A7M2YWH1</accession>
<reference evidence="3" key="2">
    <citation type="journal article" date="2019" name="MicrobiologyOpen">
        <title>High-quality draft genome sequence of Gaiella occulta isolated from a 150 meter deep mineral water borehole and comparison with the genome sequences of other deep-branching lineages of the phylum Actinobacteria.</title>
        <authorList>
            <person name="Severino R."/>
            <person name="Froufe H.J.C."/>
            <person name="Barroso C."/>
            <person name="Albuquerque L."/>
            <person name="Lobo-da-Cunha A."/>
            <person name="da Costa M.S."/>
            <person name="Egas C."/>
        </authorList>
    </citation>
    <scope>NUCLEOTIDE SEQUENCE [LARGE SCALE GENOMIC DNA]</scope>
    <source>
        <strain evidence="3">F2-233</strain>
    </source>
</reference>
<sequence length="382" mass="41030">MSRVGDAVRAEFPILERATYLNACSQGALSHRVRAAYEEYLAGWDANGAEWEFWVERAETARAGFARLLHGAPDEVAVTTSVSQGVSAIVSALPFERGGRNRIVIGEYEFPTVGQIAHAQELRGAEVVHVRPERDGSIPVERFAEAIDERTALVCCTAISYRTGHRSDVAAIAEAAHARGALVLADSYQAVGAIEVDVRTLGADFVAGGTVKYLLASAGLGFLWVRGGLLPELLPTQTGWFADEDIFRMDISDYSPHATARRFDAGTPPVPNIYAGVAGLSLVEEAGVPAIEAHVRGLNTRLIEGLHEMGATVVTPADPAQRGPLVCVRSTDAPALVASLLEERIVCSLRDANLRVAAHYYNTDEDVDTLLAALGRRRHLLA</sequence>
<organism evidence="2 3">
    <name type="scientific">Gaiella occulta</name>
    <dbReference type="NCBI Taxonomy" id="1002870"/>
    <lineage>
        <taxon>Bacteria</taxon>
        <taxon>Bacillati</taxon>
        <taxon>Actinomycetota</taxon>
        <taxon>Thermoleophilia</taxon>
        <taxon>Gaiellales</taxon>
        <taxon>Gaiellaceae</taxon>
        <taxon>Gaiella</taxon>
    </lineage>
</organism>
<dbReference type="InterPro" id="IPR015421">
    <property type="entry name" value="PyrdxlP-dep_Trfase_major"/>
</dbReference>
<keyword evidence="3" id="KW-1185">Reference proteome</keyword>
<keyword evidence="2" id="KW-0456">Lyase</keyword>
<gene>
    <name evidence="2" type="ORF">Gocc_2002</name>
</gene>
<dbReference type="EMBL" id="QQZY01000004">
    <property type="protein sequence ID" value="RDI74426.1"/>
    <property type="molecule type" value="Genomic_DNA"/>
</dbReference>
<dbReference type="OrthoDB" id="9808002at2"/>
<evidence type="ECO:0000259" key="1">
    <source>
        <dbReference type="Pfam" id="PF00266"/>
    </source>
</evidence>
<dbReference type="RefSeq" id="WP_114796419.1">
    <property type="nucleotide sequence ID" value="NZ_QQZY01000004.1"/>
</dbReference>
<evidence type="ECO:0000313" key="2">
    <source>
        <dbReference type="EMBL" id="RDI74426.1"/>
    </source>
</evidence>
<name>A0A7M2YWH1_9ACTN</name>
<dbReference type="SUPFAM" id="SSF53383">
    <property type="entry name" value="PLP-dependent transferases"/>
    <property type="match status" value="1"/>
</dbReference>
<dbReference type="PANTHER" id="PTHR43586">
    <property type="entry name" value="CYSTEINE DESULFURASE"/>
    <property type="match status" value="1"/>
</dbReference>
<evidence type="ECO:0000313" key="3">
    <source>
        <dbReference type="Proteomes" id="UP000254134"/>
    </source>
</evidence>
<protein>
    <submittedName>
        <fullName evidence="2">Selenocysteine lyase</fullName>
    </submittedName>
</protein>
<comment type="caution">
    <text evidence="2">The sequence shown here is derived from an EMBL/GenBank/DDBJ whole genome shotgun (WGS) entry which is preliminary data.</text>
</comment>
<dbReference type="Proteomes" id="UP000254134">
    <property type="component" value="Unassembled WGS sequence"/>
</dbReference>
<proteinExistence type="predicted"/>
<dbReference type="InterPro" id="IPR015422">
    <property type="entry name" value="PyrdxlP-dep_Trfase_small"/>
</dbReference>
<dbReference type="InterPro" id="IPR000192">
    <property type="entry name" value="Aminotrans_V_dom"/>
</dbReference>
<dbReference type="Gene3D" id="3.90.1150.10">
    <property type="entry name" value="Aspartate Aminotransferase, domain 1"/>
    <property type="match status" value="1"/>
</dbReference>